<dbReference type="AlphaFoldDB" id="A0A2T1M3N5"/>
<sequence length="154" mass="16641">MFKRLFGKKDKFFLELKEDATKAVGQVVEQAEKAIEKTTETISQVVDTKTAEPAKVEKVAEAKPAKNAKAAAAAKTKEKKTSIKDKKGKTEAKPVAETKPAPAPANQNGKVDPTEVAFASKNPVMSTMSRRTPGPSLNSFKEMARTAKIPNRKG</sequence>
<proteinExistence type="predicted"/>
<evidence type="ECO:0000313" key="2">
    <source>
        <dbReference type="EMBL" id="PSF39454.1"/>
    </source>
</evidence>
<dbReference type="OrthoDB" id="468587at2"/>
<feature type="compositionally biased region" description="Low complexity" evidence="1">
    <location>
        <begin position="65"/>
        <end position="74"/>
    </location>
</feature>
<accession>A0A2T1M3N5</accession>
<dbReference type="Proteomes" id="UP000239001">
    <property type="component" value="Unassembled WGS sequence"/>
</dbReference>
<feature type="compositionally biased region" description="Polar residues" evidence="1">
    <location>
        <begin position="123"/>
        <end position="139"/>
    </location>
</feature>
<feature type="compositionally biased region" description="Basic and acidic residues" evidence="1">
    <location>
        <begin position="75"/>
        <end position="96"/>
    </location>
</feature>
<gene>
    <name evidence="2" type="ORF">C7H19_01305</name>
</gene>
<dbReference type="RefSeq" id="WP_106455075.1">
    <property type="nucleotide sequence ID" value="NZ_PXOH01000001.1"/>
</dbReference>
<reference evidence="2 3" key="1">
    <citation type="submission" date="2018-03" db="EMBL/GenBank/DDBJ databases">
        <title>The ancient ancestry and fast evolution of plastids.</title>
        <authorList>
            <person name="Moore K.R."/>
            <person name="Magnabosco C."/>
            <person name="Momper L."/>
            <person name="Gold D.A."/>
            <person name="Bosak T."/>
            <person name="Fournier G.P."/>
        </authorList>
    </citation>
    <scope>NUCLEOTIDE SEQUENCE [LARGE SCALE GENOMIC DNA]</scope>
    <source>
        <strain evidence="2 3">CCALA 016</strain>
    </source>
</reference>
<evidence type="ECO:0000256" key="1">
    <source>
        <dbReference type="SAM" id="MobiDB-lite"/>
    </source>
</evidence>
<keyword evidence="3" id="KW-1185">Reference proteome</keyword>
<organism evidence="2 3">
    <name type="scientific">Aphanothece hegewaldii CCALA 016</name>
    <dbReference type="NCBI Taxonomy" id="2107694"/>
    <lineage>
        <taxon>Bacteria</taxon>
        <taxon>Bacillati</taxon>
        <taxon>Cyanobacteriota</taxon>
        <taxon>Cyanophyceae</taxon>
        <taxon>Oscillatoriophycideae</taxon>
        <taxon>Chroococcales</taxon>
        <taxon>Aphanothecaceae</taxon>
        <taxon>Aphanothece</taxon>
    </lineage>
</organism>
<name>A0A2T1M3N5_9CHRO</name>
<feature type="region of interest" description="Disordered" evidence="1">
    <location>
        <begin position="60"/>
        <end position="154"/>
    </location>
</feature>
<protein>
    <submittedName>
        <fullName evidence="2">Uncharacterized protein</fullName>
    </submittedName>
</protein>
<evidence type="ECO:0000313" key="3">
    <source>
        <dbReference type="Proteomes" id="UP000239001"/>
    </source>
</evidence>
<comment type="caution">
    <text evidence="2">The sequence shown here is derived from an EMBL/GenBank/DDBJ whole genome shotgun (WGS) entry which is preliminary data.</text>
</comment>
<reference evidence="2 3" key="2">
    <citation type="submission" date="2018-03" db="EMBL/GenBank/DDBJ databases">
        <authorList>
            <person name="Keele B.F."/>
        </authorList>
    </citation>
    <scope>NUCLEOTIDE SEQUENCE [LARGE SCALE GENOMIC DNA]</scope>
    <source>
        <strain evidence="2 3">CCALA 016</strain>
    </source>
</reference>
<dbReference type="EMBL" id="PXOH01000001">
    <property type="protein sequence ID" value="PSF39454.1"/>
    <property type="molecule type" value="Genomic_DNA"/>
</dbReference>